<dbReference type="Gene3D" id="1.10.510.10">
    <property type="entry name" value="Transferase(Phosphotransferase) domain 1"/>
    <property type="match status" value="1"/>
</dbReference>
<name>A0A401RA50_STRNR</name>
<dbReference type="Proteomes" id="UP000288351">
    <property type="component" value="Unassembled WGS sequence"/>
</dbReference>
<dbReference type="InterPro" id="IPR000719">
    <property type="entry name" value="Prot_kinase_dom"/>
</dbReference>
<organism evidence="2 3">
    <name type="scientific">Streptomyces noursei</name>
    <name type="common">Streptomyces albulus</name>
    <dbReference type="NCBI Taxonomy" id="1971"/>
    <lineage>
        <taxon>Bacteria</taxon>
        <taxon>Bacillati</taxon>
        <taxon>Actinomycetota</taxon>
        <taxon>Actinomycetes</taxon>
        <taxon>Kitasatosporales</taxon>
        <taxon>Streptomycetaceae</taxon>
        <taxon>Streptomyces</taxon>
    </lineage>
</organism>
<protein>
    <recommendedName>
        <fullName evidence="1">Protein kinase domain-containing protein</fullName>
    </recommendedName>
</protein>
<evidence type="ECO:0000313" key="3">
    <source>
        <dbReference type="Proteomes" id="UP000288351"/>
    </source>
</evidence>
<reference evidence="2 3" key="1">
    <citation type="journal article" date="2019" name="Microbiol. Resour. Announc.">
        <title>Draft Genome Sequence of the Most Traditional epsilon-Poly-l-Lysine Producer, Streptomyces albulus NBRC14147.</title>
        <authorList>
            <person name="Yamanaka K."/>
            <person name="Hamano Y."/>
        </authorList>
    </citation>
    <scope>NUCLEOTIDE SEQUENCE [LARGE SCALE GENOMIC DNA]</scope>
    <source>
        <strain evidence="2 3">NBRC 14147</strain>
    </source>
</reference>
<dbReference type="SUPFAM" id="SSF56112">
    <property type="entry name" value="Protein kinase-like (PK-like)"/>
    <property type="match status" value="1"/>
</dbReference>
<dbReference type="PROSITE" id="PS50011">
    <property type="entry name" value="PROTEIN_KINASE_DOM"/>
    <property type="match status" value="1"/>
</dbReference>
<dbReference type="InterPro" id="IPR011009">
    <property type="entry name" value="Kinase-like_dom_sf"/>
</dbReference>
<proteinExistence type="predicted"/>
<dbReference type="GO" id="GO:0004672">
    <property type="term" value="F:protein kinase activity"/>
    <property type="evidence" value="ECO:0007669"/>
    <property type="project" value="InterPro"/>
</dbReference>
<evidence type="ECO:0000259" key="1">
    <source>
        <dbReference type="PROSITE" id="PS50011"/>
    </source>
</evidence>
<accession>A0A401RA50</accession>
<gene>
    <name evidence="2" type="ORF">SALB_07329</name>
</gene>
<dbReference type="AlphaFoldDB" id="A0A401RA50"/>
<sequence length="298" mass="31387">MTTSTTPSLRCPDTASDYASQCAGSPATWALIRDRHDHQLWQVHGPRMTVAVKVASGENAARALVREAAALRTMPPGGIRVLHTADNVSCPAPWAWLVTPWADGPTTWDACKKLRDTTEGGRAEARCAAVELCMAVGRLHTAGWVHGDLRPHHAVHTTAGVRLLSCTGASRIGNAVSATYLGGLVHLLSPRLAAALEPTAASVMLDPDDEIYTLAAGLWWAATTTWPLAYADAGLDSSTMSALALRRAIATAKIPLAKAAGHPWPEFLAPLTAAMAQPPGSRPSALQLADQLKAVPLT</sequence>
<feature type="domain" description="Protein kinase" evidence="1">
    <location>
        <begin position="17"/>
        <end position="298"/>
    </location>
</feature>
<dbReference type="EMBL" id="BHXC01000007">
    <property type="protein sequence ID" value="GCB94529.1"/>
    <property type="molecule type" value="Genomic_DNA"/>
</dbReference>
<evidence type="ECO:0000313" key="2">
    <source>
        <dbReference type="EMBL" id="GCB94529.1"/>
    </source>
</evidence>
<comment type="caution">
    <text evidence="2">The sequence shown here is derived from an EMBL/GenBank/DDBJ whole genome shotgun (WGS) entry which is preliminary data.</text>
</comment>
<dbReference type="GO" id="GO:0005524">
    <property type="term" value="F:ATP binding"/>
    <property type="evidence" value="ECO:0007669"/>
    <property type="project" value="InterPro"/>
</dbReference>